<sequence length="202" mass="22017">MNGAANEKTHGTTTIRKDLNFFSNLRCNHYPPYYSILGINTFPSTESDAETKETELDVLLLGVTDDDGNSVRSWTRSRASSLASSVSGAEELFGGHELGGAMSENEDKDHGLQQEEGAGEVDDVPGCSIDTELPDPFSDSEDAAGREYFSAATLQIQDECWKELMSVAGSSNGVHPRMAKVLKQAFSMMKTVGQDIQKEKRQ</sequence>
<dbReference type="EMBL" id="JBAHYK010002251">
    <property type="protein sequence ID" value="KAL0565461.1"/>
    <property type="molecule type" value="Genomic_DNA"/>
</dbReference>
<gene>
    <name evidence="2" type="ORF">V5O48_016562</name>
</gene>
<organism evidence="2 3">
    <name type="scientific">Marasmius crinis-equi</name>
    <dbReference type="NCBI Taxonomy" id="585013"/>
    <lineage>
        <taxon>Eukaryota</taxon>
        <taxon>Fungi</taxon>
        <taxon>Dikarya</taxon>
        <taxon>Basidiomycota</taxon>
        <taxon>Agaricomycotina</taxon>
        <taxon>Agaricomycetes</taxon>
        <taxon>Agaricomycetidae</taxon>
        <taxon>Agaricales</taxon>
        <taxon>Marasmiineae</taxon>
        <taxon>Marasmiaceae</taxon>
        <taxon>Marasmius</taxon>
    </lineage>
</organism>
<reference evidence="2 3" key="1">
    <citation type="submission" date="2024-02" db="EMBL/GenBank/DDBJ databases">
        <title>A draft genome for the cacao thread blight pathogen Marasmius crinis-equi.</title>
        <authorList>
            <person name="Cohen S.P."/>
            <person name="Baruah I.K."/>
            <person name="Amoako-Attah I."/>
            <person name="Bukari Y."/>
            <person name="Meinhardt L.W."/>
            <person name="Bailey B.A."/>
        </authorList>
    </citation>
    <scope>NUCLEOTIDE SEQUENCE [LARGE SCALE GENOMIC DNA]</scope>
    <source>
        <strain evidence="2 3">GH-76</strain>
    </source>
</reference>
<dbReference type="Proteomes" id="UP001465976">
    <property type="component" value="Unassembled WGS sequence"/>
</dbReference>
<name>A0ABR3ERE6_9AGAR</name>
<keyword evidence="3" id="KW-1185">Reference proteome</keyword>
<comment type="caution">
    <text evidence="2">The sequence shown here is derived from an EMBL/GenBank/DDBJ whole genome shotgun (WGS) entry which is preliminary data.</text>
</comment>
<evidence type="ECO:0000313" key="2">
    <source>
        <dbReference type="EMBL" id="KAL0565461.1"/>
    </source>
</evidence>
<evidence type="ECO:0000313" key="3">
    <source>
        <dbReference type="Proteomes" id="UP001465976"/>
    </source>
</evidence>
<proteinExistence type="predicted"/>
<feature type="region of interest" description="Disordered" evidence="1">
    <location>
        <begin position="117"/>
        <end position="142"/>
    </location>
</feature>
<accession>A0ABR3ERE6</accession>
<evidence type="ECO:0000256" key="1">
    <source>
        <dbReference type="SAM" id="MobiDB-lite"/>
    </source>
</evidence>
<protein>
    <submittedName>
        <fullName evidence="2">Uncharacterized protein</fullName>
    </submittedName>
</protein>